<dbReference type="GO" id="GO:0008237">
    <property type="term" value="F:metallopeptidase activity"/>
    <property type="evidence" value="ECO:0007669"/>
    <property type="project" value="UniProtKB-KW"/>
</dbReference>
<sequence length="286" mass="30783">MPAAPSVASPVAPFTLACLIAATLFMAALPIILYMRLRKPLELDRRAAILGIGVFALFAMLIERGVNDLMLRVNPTVAGWLQNPTVFVIVGVLSIGICQEVGRYIGMRWLFRRASRKESAEAAASPSREPNALAYGLGHGGAELWFTGVILQIQWIVFAWLEDTGRLGSALSGLPLDTLMRIHLLVVSLTPAAAGVFMIERGAALVFQLGLSLLMWRGVRRGSVAVLPFAIAVHALLEVPAALSQTQALSLVVVDTIYVLLAVPVAIALVRVFRRDAQALQATRKG</sequence>
<keyword evidence="1" id="KW-0472">Membrane</keyword>
<accession>A0ABX8UEU4</accession>
<feature type="transmembrane region" description="Helical" evidence="1">
    <location>
        <begin position="219"/>
        <end position="237"/>
    </location>
</feature>
<dbReference type="EMBL" id="CP080095">
    <property type="protein sequence ID" value="QYD67303.1"/>
    <property type="molecule type" value="Genomic_DNA"/>
</dbReference>
<dbReference type="RefSeq" id="WP_219796296.1">
    <property type="nucleotide sequence ID" value="NZ_CP080095.1"/>
</dbReference>
<feature type="transmembrane region" description="Helical" evidence="1">
    <location>
        <begin position="12"/>
        <end position="35"/>
    </location>
</feature>
<feature type="transmembrane region" description="Helical" evidence="1">
    <location>
        <begin position="86"/>
        <end position="106"/>
    </location>
</feature>
<proteinExistence type="predicted"/>
<keyword evidence="1" id="KW-0812">Transmembrane</keyword>
<feature type="transmembrane region" description="Helical" evidence="1">
    <location>
        <begin position="249"/>
        <end position="270"/>
    </location>
</feature>
<evidence type="ECO:0000313" key="3">
    <source>
        <dbReference type="Proteomes" id="UP000826462"/>
    </source>
</evidence>
<name>A0ABX8UEU4_9BURK</name>
<dbReference type="Pfam" id="PF10086">
    <property type="entry name" value="YhfC"/>
    <property type="match status" value="1"/>
</dbReference>
<feature type="transmembrane region" description="Helical" evidence="1">
    <location>
        <begin position="47"/>
        <end position="66"/>
    </location>
</feature>
<gene>
    <name evidence="2" type="ORF">KZJ38_13065</name>
</gene>
<keyword evidence="2" id="KW-0378">Hydrolase</keyword>
<evidence type="ECO:0000256" key="1">
    <source>
        <dbReference type="SAM" id="Phobius"/>
    </source>
</evidence>
<protein>
    <submittedName>
        <fullName evidence="2">YhfC family intramembrane metalloprotease</fullName>
    </submittedName>
</protein>
<dbReference type="InterPro" id="IPR011397">
    <property type="entry name" value="YhfC"/>
</dbReference>
<evidence type="ECO:0000313" key="2">
    <source>
        <dbReference type="EMBL" id="QYD67303.1"/>
    </source>
</evidence>
<keyword evidence="3" id="KW-1185">Reference proteome</keyword>
<keyword evidence="1" id="KW-1133">Transmembrane helix</keyword>
<keyword evidence="2" id="KW-0645">Protease</keyword>
<dbReference type="PIRSF" id="PIRSF033101">
    <property type="entry name" value="UCP033101"/>
    <property type="match status" value="1"/>
</dbReference>
<dbReference type="Proteomes" id="UP000826462">
    <property type="component" value="Chromosome 1"/>
</dbReference>
<organism evidence="2 3">
    <name type="scientific">Paraburkholderia edwinii</name>
    <dbReference type="NCBI Taxonomy" id="2861782"/>
    <lineage>
        <taxon>Bacteria</taxon>
        <taxon>Pseudomonadati</taxon>
        <taxon>Pseudomonadota</taxon>
        <taxon>Betaproteobacteria</taxon>
        <taxon>Burkholderiales</taxon>
        <taxon>Burkholderiaceae</taxon>
        <taxon>Paraburkholderia</taxon>
    </lineage>
</organism>
<keyword evidence="2" id="KW-0482">Metalloprotease</keyword>
<reference evidence="2 3" key="1">
    <citation type="submission" date="2021-07" db="EMBL/GenBank/DDBJ databases">
        <title>Paraburkholderia edwinii protects Aspergillus sp. from phenazines by acting as a toxin sponge.</title>
        <authorList>
            <person name="Dahlstrom K.M."/>
            <person name="Newman D.K."/>
        </authorList>
    </citation>
    <scope>NUCLEOTIDE SEQUENCE [LARGE SCALE GENOMIC DNA]</scope>
    <source>
        <strain evidence="2 3">Pe01</strain>
    </source>
</reference>